<dbReference type="GO" id="GO:0005737">
    <property type="term" value="C:cytoplasm"/>
    <property type="evidence" value="ECO:0007669"/>
    <property type="project" value="TreeGrafter"/>
</dbReference>
<protein>
    <recommendedName>
        <fullName evidence="2">ATP-grasp domain-containing protein</fullName>
    </recommendedName>
</protein>
<evidence type="ECO:0000313" key="3">
    <source>
        <dbReference type="EMBL" id="MBI4596277.1"/>
    </source>
</evidence>
<dbReference type="PROSITE" id="PS50975">
    <property type="entry name" value="ATP_GRASP"/>
    <property type="match status" value="1"/>
</dbReference>
<dbReference type="SUPFAM" id="SSF56059">
    <property type="entry name" value="Glutathione synthetase ATP-binding domain-like"/>
    <property type="match status" value="1"/>
</dbReference>
<proteinExistence type="predicted"/>
<accession>A0A933GME5</accession>
<dbReference type="GO" id="GO:0009432">
    <property type="term" value="P:SOS response"/>
    <property type="evidence" value="ECO:0007669"/>
    <property type="project" value="TreeGrafter"/>
</dbReference>
<gene>
    <name evidence="3" type="ORF">HY730_07885</name>
</gene>
<name>A0A933GME5_UNCTE</name>
<dbReference type="AlphaFoldDB" id="A0A933GME5"/>
<dbReference type="EMBL" id="JACQWF010000346">
    <property type="protein sequence ID" value="MBI4596277.1"/>
    <property type="molecule type" value="Genomic_DNA"/>
</dbReference>
<feature type="non-terminal residue" evidence="3">
    <location>
        <position position="1"/>
    </location>
</feature>
<dbReference type="InterPro" id="IPR013815">
    <property type="entry name" value="ATP_grasp_subdomain_1"/>
</dbReference>
<dbReference type="GO" id="GO:0046872">
    <property type="term" value="F:metal ion binding"/>
    <property type="evidence" value="ECO:0007669"/>
    <property type="project" value="InterPro"/>
</dbReference>
<evidence type="ECO:0000313" key="4">
    <source>
        <dbReference type="Proteomes" id="UP000772181"/>
    </source>
</evidence>
<organism evidence="3 4">
    <name type="scientific">Tectimicrobiota bacterium</name>
    <dbReference type="NCBI Taxonomy" id="2528274"/>
    <lineage>
        <taxon>Bacteria</taxon>
        <taxon>Pseudomonadati</taxon>
        <taxon>Nitrospinota/Tectimicrobiota group</taxon>
        <taxon>Candidatus Tectimicrobiota</taxon>
    </lineage>
</organism>
<dbReference type="GO" id="GO:0005524">
    <property type="term" value="F:ATP binding"/>
    <property type="evidence" value="ECO:0007669"/>
    <property type="project" value="UniProtKB-UniRule"/>
</dbReference>
<sequence length="218" mass="25326">NKLVELKICSTLGIPFPKTVVLPDITAQESLGEIIEDIDWQKTIQEVGLPCIIKPYDGSAWEHVYRASSEEELKAAYENVKHRHVVLVQEIIQFQDYFRVFCIGKKDVLFIKWIPRPQAMGQYLVFDSESLGANRDYIARKTIELNEYLDLDVNAVEWCINQEGKAWLIEAYNEVPDIDKRSIPLPYYDWLVDKFADLVLDKYDSTERNRTSLGMEDC</sequence>
<evidence type="ECO:0000256" key="1">
    <source>
        <dbReference type="PROSITE-ProRule" id="PRU00409"/>
    </source>
</evidence>
<dbReference type="Proteomes" id="UP000772181">
    <property type="component" value="Unassembled WGS sequence"/>
</dbReference>
<dbReference type="Gene3D" id="3.30.1490.20">
    <property type="entry name" value="ATP-grasp fold, A domain"/>
    <property type="match status" value="1"/>
</dbReference>
<evidence type="ECO:0000259" key="2">
    <source>
        <dbReference type="PROSITE" id="PS50975"/>
    </source>
</evidence>
<keyword evidence="1" id="KW-0067">ATP-binding</keyword>
<feature type="domain" description="ATP-grasp" evidence="2">
    <location>
        <begin position="6"/>
        <end position="204"/>
    </location>
</feature>
<comment type="caution">
    <text evidence="3">The sequence shown here is derived from an EMBL/GenBank/DDBJ whole genome shotgun (WGS) entry which is preliminary data.</text>
</comment>
<dbReference type="GO" id="GO:0018169">
    <property type="term" value="F:ribosomal S6-glutamic acid ligase activity"/>
    <property type="evidence" value="ECO:0007669"/>
    <property type="project" value="TreeGrafter"/>
</dbReference>
<dbReference type="InterPro" id="IPR011761">
    <property type="entry name" value="ATP-grasp"/>
</dbReference>
<dbReference type="PANTHER" id="PTHR21621">
    <property type="entry name" value="RIBOSOMAL PROTEIN S6 MODIFICATION PROTEIN"/>
    <property type="match status" value="1"/>
</dbReference>
<dbReference type="PANTHER" id="PTHR21621:SF0">
    <property type="entry name" value="BETA-CITRYLGLUTAMATE SYNTHASE B-RELATED"/>
    <property type="match status" value="1"/>
</dbReference>
<reference evidence="3" key="1">
    <citation type="submission" date="2020-07" db="EMBL/GenBank/DDBJ databases">
        <title>Huge and variable diversity of episymbiotic CPR bacteria and DPANN archaea in groundwater ecosystems.</title>
        <authorList>
            <person name="He C.Y."/>
            <person name="Keren R."/>
            <person name="Whittaker M."/>
            <person name="Farag I.F."/>
            <person name="Doudna J."/>
            <person name="Cate J.H.D."/>
            <person name="Banfield J.F."/>
        </authorList>
    </citation>
    <scope>NUCLEOTIDE SEQUENCE</scope>
    <source>
        <strain evidence="3">NC_groundwater_1482_Ag_S-0.65um_47_24</strain>
    </source>
</reference>
<keyword evidence="1" id="KW-0547">Nucleotide-binding</keyword>